<gene>
    <name evidence="2" type="ORF">GCM10022416_03670</name>
</gene>
<keyword evidence="1" id="KW-0812">Transmembrane</keyword>
<dbReference type="RefSeq" id="WP_345016708.1">
    <property type="nucleotide sequence ID" value="NZ_BAABDO010000003.1"/>
</dbReference>
<dbReference type="EMBL" id="BAABDO010000003">
    <property type="protein sequence ID" value="GAA4128205.1"/>
    <property type="molecule type" value="Genomic_DNA"/>
</dbReference>
<accession>A0ABP7XZF3</accession>
<sequence length="480" mass="52416">MSPRQERTLWWAALAASALPSVLGLLLDVLSRGTTAGMSFGFMGFAECRGWRLRMELGPLQWLTGMPFLVVGPAFALWARTRSRVPGWTAVTLLAVAGLTKPLLAAYDLAAGDEGCTALWKPLVPRTLGWDSLALVPAALIYLTVRRRARWITAFALAAALLLTVGGDHGRREIAAIGPEDCPSGGVPLPQAQGAAGIEAIARMPVRERERAYLCMVRGHDHPAYSPAKPLHEDVDDGELLWRGRRVCTRMDSQGRPTPAALDEWRSLGGRARFEAVLAYLCPDVALRQARTAAETRRRLEREYQKEQAKDEASCRRSFRRDPRAVRQKTTLVTTGEGGGYYIGDGPAPSDPFGRAIKDGLIASSGSAAAVMTGVENDDFCVTVRAYRKAPPLALKGWDRVQEVGIDSPRGTAKLYLPADTPPNLPPLTAAGPGPYRVRLHVRNRDTAYRPDGPLETHLIQVFPGKSKKPTTHKNTEPRR</sequence>
<evidence type="ECO:0000256" key="1">
    <source>
        <dbReference type="SAM" id="Phobius"/>
    </source>
</evidence>
<evidence type="ECO:0000313" key="3">
    <source>
        <dbReference type="Proteomes" id="UP001500266"/>
    </source>
</evidence>
<protein>
    <submittedName>
        <fullName evidence="2">Uncharacterized protein</fullName>
    </submittedName>
</protein>
<reference evidence="3" key="1">
    <citation type="journal article" date="2019" name="Int. J. Syst. Evol. Microbiol.">
        <title>The Global Catalogue of Microorganisms (GCM) 10K type strain sequencing project: providing services to taxonomists for standard genome sequencing and annotation.</title>
        <authorList>
            <consortium name="The Broad Institute Genomics Platform"/>
            <consortium name="The Broad Institute Genome Sequencing Center for Infectious Disease"/>
            <person name="Wu L."/>
            <person name="Ma J."/>
        </authorList>
    </citation>
    <scope>NUCLEOTIDE SEQUENCE [LARGE SCALE GENOMIC DNA]</scope>
    <source>
        <strain evidence="3">JCM 17316</strain>
    </source>
</reference>
<feature type="transmembrane region" description="Helical" evidence="1">
    <location>
        <begin position="151"/>
        <end position="167"/>
    </location>
</feature>
<feature type="transmembrane region" description="Helical" evidence="1">
    <location>
        <begin position="127"/>
        <end position="144"/>
    </location>
</feature>
<keyword evidence="1" id="KW-0472">Membrane</keyword>
<comment type="caution">
    <text evidence="2">The sequence shown here is derived from an EMBL/GenBank/DDBJ whole genome shotgun (WGS) entry which is preliminary data.</text>
</comment>
<keyword evidence="3" id="KW-1185">Reference proteome</keyword>
<proteinExistence type="predicted"/>
<evidence type="ECO:0000313" key="2">
    <source>
        <dbReference type="EMBL" id="GAA4128205.1"/>
    </source>
</evidence>
<feature type="transmembrane region" description="Helical" evidence="1">
    <location>
        <begin position="60"/>
        <end position="78"/>
    </location>
</feature>
<organism evidence="2 3">
    <name type="scientific">Actinomadura keratinilytica</name>
    <dbReference type="NCBI Taxonomy" id="547461"/>
    <lineage>
        <taxon>Bacteria</taxon>
        <taxon>Bacillati</taxon>
        <taxon>Actinomycetota</taxon>
        <taxon>Actinomycetes</taxon>
        <taxon>Streptosporangiales</taxon>
        <taxon>Thermomonosporaceae</taxon>
        <taxon>Actinomadura</taxon>
    </lineage>
</organism>
<keyword evidence="1" id="KW-1133">Transmembrane helix</keyword>
<dbReference type="Proteomes" id="UP001500266">
    <property type="component" value="Unassembled WGS sequence"/>
</dbReference>
<feature type="transmembrane region" description="Helical" evidence="1">
    <location>
        <begin position="85"/>
        <end position="107"/>
    </location>
</feature>
<name>A0ABP7XZF3_9ACTN</name>